<dbReference type="OrthoDB" id="6730379at2759"/>
<dbReference type="SMART" id="SM00360">
    <property type="entry name" value="RRM"/>
    <property type="match status" value="1"/>
</dbReference>
<dbReference type="InterPro" id="IPR035979">
    <property type="entry name" value="RBD_domain_sf"/>
</dbReference>
<feature type="region of interest" description="Disordered" evidence="2">
    <location>
        <begin position="133"/>
        <end position="189"/>
    </location>
</feature>
<dbReference type="Proteomes" id="UP000274131">
    <property type="component" value="Unassembled WGS sequence"/>
</dbReference>
<reference evidence="4 5" key="2">
    <citation type="submission" date="2018-10" db="EMBL/GenBank/DDBJ databases">
        <authorList>
            <consortium name="Pathogen Informatics"/>
        </authorList>
    </citation>
    <scope>NUCLEOTIDE SEQUENCE [LARGE SCALE GENOMIC DNA]</scope>
</reference>
<evidence type="ECO:0000256" key="1">
    <source>
        <dbReference type="PROSITE-ProRule" id="PRU00176"/>
    </source>
</evidence>
<evidence type="ECO:0000313" key="4">
    <source>
        <dbReference type="EMBL" id="VDD85705.1"/>
    </source>
</evidence>
<reference evidence="6" key="1">
    <citation type="submission" date="2017-02" db="UniProtKB">
        <authorList>
            <consortium name="WormBaseParasite"/>
        </authorList>
    </citation>
    <scope>IDENTIFICATION</scope>
</reference>
<dbReference type="InterPro" id="IPR012677">
    <property type="entry name" value="Nucleotide-bd_a/b_plait_sf"/>
</dbReference>
<dbReference type="PROSITE" id="PS50102">
    <property type="entry name" value="RRM"/>
    <property type="match status" value="1"/>
</dbReference>
<evidence type="ECO:0000256" key="2">
    <source>
        <dbReference type="SAM" id="MobiDB-lite"/>
    </source>
</evidence>
<proteinExistence type="predicted"/>
<dbReference type="Gene3D" id="3.30.70.330">
    <property type="match status" value="1"/>
</dbReference>
<dbReference type="AlphaFoldDB" id="A0A0N4UUQ7"/>
<organism evidence="6">
    <name type="scientific">Enterobius vermicularis</name>
    <name type="common">Human pinworm</name>
    <dbReference type="NCBI Taxonomy" id="51028"/>
    <lineage>
        <taxon>Eukaryota</taxon>
        <taxon>Metazoa</taxon>
        <taxon>Ecdysozoa</taxon>
        <taxon>Nematoda</taxon>
        <taxon>Chromadorea</taxon>
        <taxon>Rhabditida</taxon>
        <taxon>Spirurina</taxon>
        <taxon>Oxyuridomorpha</taxon>
        <taxon>Oxyuroidea</taxon>
        <taxon>Oxyuridae</taxon>
        <taxon>Enterobius</taxon>
    </lineage>
</organism>
<keyword evidence="5" id="KW-1185">Reference proteome</keyword>
<keyword evidence="1" id="KW-0694">RNA-binding</keyword>
<dbReference type="GO" id="GO:0003723">
    <property type="term" value="F:RNA binding"/>
    <property type="evidence" value="ECO:0007669"/>
    <property type="project" value="UniProtKB-UniRule"/>
</dbReference>
<evidence type="ECO:0000313" key="6">
    <source>
        <dbReference type="WBParaSite" id="EVEC_0000114001-mRNA-1"/>
    </source>
</evidence>
<accession>A0A0N4UUQ7</accession>
<dbReference type="PROSITE" id="PS00028">
    <property type="entry name" value="ZINC_FINGER_C2H2_1"/>
    <property type="match status" value="1"/>
</dbReference>
<evidence type="ECO:0000259" key="3">
    <source>
        <dbReference type="PROSITE" id="PS50102"/>
    </source>
</evidence>
<dbReference type="InterPro" id="IPR013087">
    <property type="entry name" value="Znf_C2H2_type"/>
</dbReference>
<sequence>MYQPGARPLRPGESGPGAYPLVGGMPPAGVFGGAPQPLKQREISFDTSSREPHMIRARVFVGNINTNIINREEIIRLFGTYGTLLGVTLFKGYAFIQYSNANEADFAVSTLNGYNWNGSVLDVKLAIAGMKTHNASSSSNGVKRGADGWGSGSTVKKERTDDSMASSISNQNERNRQAAASDTTGNASLYDTGMPDTMICGGCRFVTSDFEQFREHRKAPCSSAVKEDLEEKKPWQCSMCEEVCSTGGALIEHANERHNIRLQRATE</sequence>
<dbReference type="WBParaSite" id="EVEC_0000114001-mRNA-1">
    <property type="protein sequence ID" value="EVEC_0000114001-mRNA-1"/>
    <property type="gene ID" value="EVEC_0000114001"/>
</dbReference>
<dbReference type="PANTHER" id="PTHR23295">
    <property type="entry name" value="NUCLEAR RECEPTOR COACTIVATOR 5-RELATED"/>
    <property type="match status" value="1"/>
</dbReference>
<dbReference type="SUPFAM" id="SSF54928">
    <property type="entry name" value="RNA-binding domain, RBD"/>
    <property type="match status" value="1"/>
</dbReference>
<feature type="domain" description="RRM" evidence="3">
    <location>
        <begin position="57"/>
        <end position="128"/>
    </location>
</feature>
<dbReference type="InterPro" id="IPR000504">
    <property type="entry name" value="RRM_dom"/>
</dbReference>
<evidence type="ECO:0000313" key="5">
    <source>
        <dbReference type="Proteomes" id="UP000274131"/>
    </source>
</evidence>
<protein>
    <submittedName>
        <fullName evidence="6">RRM domain-containing protein</fullName>
    </submittedName>
</protein>
<name>A0A0N4UUQ7_ENTVE</name>
<dbReference type="Pfam" id="PF00076">
    <property type="entry name" value="RRM_1"/>
    <property type="match status" value="1"/>
</dbReference>
<dbReference type="STRING" id="51028.A0A0N4UUQ7"/>
<dbReference type="PANTHER" id="PTHR23295:SF6">
    <property type="entry name" value="NEOSIN, ISOFORM A"/>
    <property type="match status" value="1"/>
</dbReference>
<dbReference type="EMBL" id="UXUI01007143">
    <property type="protein sequence ID" value="VDD85705.1"/>
    <property type="molecule type" value="Genomic_DNA"/>
</dbReference>
<gene>
    <name evidence="4" type="ORF">EVEC_LOCUS848</name>
</gene>
<dbReference type="InterPro" id="IPR052600">
    <property type="entry name" value="Nuc_rcpt_coact/corep"/>
</dbReference>
<feature type="compositionally biased region" description="Polar residues" evidence="2">
    <location>
        <begin position="163"/>
        <end position="189"/>
    </location>
</feature>